<protein>
    <submittedName>
        <fullName evidence="1">Uncharacterized protein</fullName>
    </submittedName>
</protein>
<dbReference type="Proteomes" id="UP000604046">
    <property type="component" value="Unassembled WGS sequence"/>
</dbReference>
<organism evidence="1 2">
    <name type="scientific">Symbiodinium natans</name>
    <dbReference type="NCBI Taxonomy" id="878477"/>
    <lineage>
        <taxon>Eukaryota</taxon>
        <taxon>Sar</taxon>
        <taxon>Alveolata</taxon>
        <taxon>Dinophyceae</taxon>
        <taxon>Suessiales</taxon>
        <taxon>Symbiodiniaceae</taxon>
        <taxon>Symbiodinium</taxon>
    </lineage>
</organism>
<reference evidence="1" key="1">
    <citation type="submission" date="2021-02" db="EMBL/GenBank/DDBJ databases">
        <authorList>
            <person name="Dougan E. K."/>
            <person name="Rhodes N."/>
            <person name="Thang M."/>
            <person name="Chan C."/>
        </authorList>
    </citation>
    <scope>NUCLEOTIDE SEQUENCE</scope>
</reference>
<accession>A0A812L938</accession>
<proteinExistence type="predicted"/>
<dbReference type="AlphaFoldDB" id="A0A812L938"/>
<evidence type="ECO:0000313" key="2">
    <source>
        <dbReference type="Proteomes" id="UP000604046"/>
    </source>
</evidence>
<name>A0A812L938_9DINO</name>
<keyword evidence="2" id="KW-1185">Reference proteome</keyword>
<evidence type="ECO:0000313" key="1">
    <source>
        <dbReference type="EMBL" id="CAE7241307.1"/>
    </source>
</evidence>
<dbReference type="EMBL" id="CAJNDS010000935">
    <property type="protein sequence ID" value="CAE7241307.1"/>
    <property type="molecule type" value="Genomic_DNA"/>
</dbReference>
<sequence>MADNSQLGHVSKTQRTRFIGLSGESCDFVESFAPRMSIKDLRARAAASRGVKAARLRFFRTSSCAALGDEDEVTYEVRQVDGRVEFCSTGEPLQMVLMPTVQTTFSGPVKCQLEHRGEYESYQACRWEGDWVTVTMEQRDLGPSMNDELHIFIGDVDLVRYGGLKDPHHRQLENWGNKDAGALELTVCQERSGPQTDLPGRYQIAERLNHSQHSIVFASSDCSEGRGTLRLGDSVDVLEVRGPGVARGRYKEFVVGRIHFKGADGWIPLVEGMKFYAKRCEEEALYKLVLSRHYSVERGDAMYRIFDTSELWFADVKERDEFVAAFRSWECANPQPPLWTRGGQR</sequence>
<gene>
    <name evidence="1" type="ORF">SNAT2548_LOCUS10887</name>
</gene>
<comment type="caution">
    <text evidence="1">The sequence shown here is derived from an EMBL/GenBank/DDBJ whole genome shotgun (WGS) entry which is preliminary data.</text>
</comment>